<sequence>MTGLSSKVITTGVRLLASRRNRTLGVCSGILHKGPAQHRCQSTKKPAVAAVKRPNSRTESRSNAQAPASHKQPTDSTDDKFYKYYLYDMPNKPSKIDPTGAWLEWAEFDAGKSSLPVPLRERPLEFFDPLGAPTSGLLDLYTAQLCLERYIAKTAVGRSKEDMREQFASPNDLPGTKALSWLRQDYDRADLSDNVGFLRALVYCLSAEGGEEQVWRWLELEHNPAILSHQQH</sequence>
<name>A0A1Y6LSY2_ZYMTR</name>
<gene>
    <name evidence="2" type="ORF">ZT1A5_G8920</name>
</gene>
<dbReference type="Proteomes" id="UP000215453">
    <property type="component" value="Chromosome 9"/>
</dbReference>
<proteinExistence type="predicted"/>
<evidence type="ECO:0000313" key="2">
    <source>
        <dbReference type="EMBL" id="SMY27475.1"/>
    </source>
</evidence>
<evidence type="ECO:0000256" key="1">
    <source>
        <dbReference type="SAM" id="MobiDB-lite"/>
    </source>
</evidence>
<organism evidence="2 3">
    <name type="scientific">Zymoseptoria tritici ST99CH_1A5</name>
    <dbReference type="NCBI Taxonomy" id="1276529"/>
    <lineage>
        <taxon>Eukaryota</taxon>
        <taxon>Fungi</taxon>
        <taxon>Dikarya</taxon>
        <taxon>Ascomycota</taxon>
        <taxon>Pezizomycotina</taxon>
        <taxon>Dothideomycetes</taxon>
        <taxon>Dothideomycetidae</taxon>
        <taxon>Mycosphaerellales</taxon>
        <taxon>Mycosphaerellaceae</taxon>
        <taxon>Zymoseptoria</taxon>
    </lineage>
</organism>
<dbReference type="AlphaFoldDB" id="A0A1Y6LSY2"/>
<evidence type="ECO:0000313" key="3">
    <source>
        <dbReference type="Proteomes" id="UP000215453"/>
    </source>
</evidence>
<reference evidence="2 3" key="1">
    <citation type="submission" date="2016-10" db="EMBL/GenBank/DDBJ databases">
        <authorList>
            <person name="Varghese N."/>
        </authorList>
    </citation>
    <scope>NUCLEOTIDE SEQUENCE [LARGE SCALE GENOMIC DNA]</scope>
</reference>
<accession>A0A1Y6LSY2</accession>
<protein>
    <submittedName>
        <fullName evidence="2">Uncharacterized protein</fullName>
    </submittedName>
</protein>
<dbReference type="EMBL" id="LT882684">
    <property type="protein sequence ID" value="SMY27475.1"/>
    <property type="molecule type" value="Genomic_DNA"/>
</dbReference>
<feature type="region of interest" description="Disordered" evidence="1">
    <location>
        <begin position="35"/>
        <end position="75"/>
    </location>
</feature>